<reference evidence="2 3" key="1">
    <citation type="journal article" date="2018" name="Microbiome">
        <title>Fine metagenomic profile of the Mediterranean stratified and mixed water columns revealed by assembly and recruitment.</title>
        <authorList>
            <person name="Haro-Moreno J.M."/>
            <person name="Lopez-Perez M."/>
            <person name="De La Torre J.R."/>
            <person name="Picazo A."/>
            <person name="Camacho A."/>
            <person name="Rodriguez-Valera F."/>
        </authorList>
    </citation>
    <scope>NUCLEOTIDE SEQUENCE [LARGE SCALE GENOMIC DNA]</scope>
    <source>
        <strain evidence="2">MED-G83</strain>
    </source>
</reference>
<dbReference type="EMBL" id="QOPD01000011">
    <property type="protein sequence ID" value="RCL37377.1"/>
    <property type="molecule type" value="Genomic_DNA"/>
</dbReference>
<feature type="chain" id="PRO_5017000328" description="DUF1330 domain-containing protein" evidence="1">
    <location>
        <begin position="19"/>
        <end position="239"/>
    </location>
</feature>
<feature type="signal peptide" evidence="1">
    <location>
        <begin position="1"/>
        <end position="18"/>
    </location>
</feature>
<accession>A0A368BKJ3</accession>
<sequence>MKKIFFTFLISTSLIVFADNHDEPNYSKFQANYFFNCPNEPACGAAFDKLMKSSEVAKENFEASLLRVSHAGSSDITHSIQFYYKSAERYQRAGEVFSNSKAFAEFGQSMAAAGAQPVYNNLTSYLIAEGDGRKSTAGVTFVANVSNPAVYAPAFAKMAKKMFEEPFGGNSYVLRVEHLGNGSSTHSVSVSFDDAAAALEFLANYPNTSQFSEFVQEAGTSFESGLSYMTINLMDYNPD</sequence>
<keyword evidence="1" id="KW-0732">Signal</keyword>
<organism evidence="2 3">
    <name type="scientific">SAR86 cluster bacterium</name>
    <dbReference type="NCBI Taxonomy" id="2030880"/>
    <lineage>
        <taxon>Bacteria</taxon>
        <taxon>Pseudomonadati</taxon>
        <taxon>Pseudomonadota</taxon>
        <taxon>Gammaproteobacteria</taxon>
        <taxon>SAR86 cluster</taxon>
    </lineage>
</organism>
<comment type="caution">
    <text evidence="2">The sequence shown here is derived from an EMBL/GenBank/DDBJ whole genome shotgun (WGS) entry which is preliminary data.</text>
</comment>
<evidence type="ECO:0000313" key="2">
    <source>
        <dbReference type="EMBL" id="RCL37377.1"/>
    </source>
</evidence>
<protein>
    <recommendedName>
        <fullName evidence="4">DUF1330 domain-containing protein</fullName>
    </recommendedName>
</protein>
<dbReference type="AlphaFoldDB" id="A0A368BKJ3"/>
<proteinExistence type="predicted"/>
<dbReference type="Proteomes" id="UP000252147">
    <property type="component" value="Unassembled WGS sequence"/>
</dbReference>
<name>A0A368BKJ3_9GAMM</name>
<evidence type="ECO:0008006" key="4">
    <source>
        <dbReference type="Google" id="ProtNLM"/>
    </source>
</evidence>
<evidence type="ECO:0000313" key="3">
    <source>
        <dbReference type="Proteomes" id="UP000252147"/>
    </source>
</evidence>
<gene>
    <name evidence="2" type="ORF">DBW97_04970</name>
</gene>
<evidence type="ECO:0000256" key="1">
    <source>
        <dbReference type="SAM" id="SignalP"/>
    </source>
</evidence>